<evidence type="ECO:0000313" key="2">
    <source>
        <dbReference type="Proteomes" id="UP000052023"/>
    </source>
</evidence>
<dbReference type="Proteomes" id="UP000052023">
    <property type="component" value="Unassembled WGS sequence"/>
</dbReference>
<sequence length="175" mass="19243">MTDQSPKAAALLTLTADQRKKLAALARVKARGTTLQADDLLQGARARWLNPDSKAGEDAFEVLSGAVNSIASNDRRRSATVRRVEGKRLVAASVDAPDPIELAQDLGPSQEDAYLREQIFKICKDEEVETLLILLGDNATRAEILAETGWDVTNYETVMKRMKKWGASLYKEGKL</sequence>
<proteinExistence type="predicted"/>
<organism evidence="1 2">
    <name type="scientific">Bradyrhizobium retamae</name>
    <dbReference type="NCBI Taxonomy" id="1300035"/>
    <lineage>
        <taxon>Bacteria</taxon>
        <taxon>Pseudomonadati</taxon>
        <taxon>Pseudomonadota</taxon>
        <taxon>Alphaproteobacteria</taxon>
        <taxon>Hyphomicrobiales</taxon>
        <taxon>Nitrobacteraceae</taxon>
        <taxon>Bradyrhizobium</taxon>
    </lineage>
</organism>
<gene>
    <name evidence="1" type="ORF">CQ13_18370</name>
</gene>
<dbReference type="RefSeq" id="WP_057842439.1">
    <property type="nucleotide sequence ID" value="NZ_LLYA01000046.1"/>
</dbReference>
<dbReference type="AlphaFoldDB" id="A0A0R3NAF8"/>
<reference evidence="1 2" key="1">
    <citation type="submission" date="2014-03" db="EMBL/GenBank/DDBJ databases">
        <title>Bradyrhizobium valentinum sp. nov., isolated from effective nodules of Lupinus mariae-josephae, a lupine endemic of basic-lime soils in Eastern Spain.</title>
        <authorList>
            <person name="Duran D."/>
            <person name="Rey L."/>
            <person name="Navarro A."/>
            <person name="Busquets A."/>
            <person name="Imperial J."/>
            <person name="Ruiz-Argueso T."/>
        </authorList>
    </citation>
    <scope>NUCLEOTIDE SEQUENCE [LARGE SCALE GENOMIC DNA]</scope>
    <source>
        <strain evidence="1 2">Ro19</strain>
    </source>
</reference>
<comment type="caution">
    <text evidence="1">The sequence shown here is derived from an EMBL/GenBank/DDBJ whole genome shotgun (WGS) entry which is preliminary data.</text>
</comment>
<name>A0A0R3NAF8_9BRAD</name>
<keyword evidence="2" id="KW-1185">Reference proteome</keyword>
<accession>A0A0R3NAF8</accession>
<protein>
    <submittedName>
        <fullName evidence="1">Uncharacterized protein</fullName>
    </submittedName>
</protein>
<dbReference type="EMBL" id="LLYA01000046">
    <property type="protein sequence ID" value="KRR29105.1"/>
    <property type="molecule type" value="Genomic_DNA"/>
</dbReference>
<evidence type="ECO:0000313" key="1">
    <source>
        <dbReference type="EMBL" id="KRR29105.1"/>
    </source>
</evidence>